<dbReference type="InterPro" id="IPR019650">
    <property type="entry name" value="DUF2513"/>
</dbReference>
<protein>
    <recommendedName>
        <fullName evidence="3">DUF2513 domain-containing protein</fullName>
    </recommendedName>
</protein>
<proteinExistence type="predicted"/>
<evidence type="ECO:0008006" key="3">
    <source>
        <dbReference type="Google" id="ProtNLM"/>
    </source>
</evidence>
<comment type="caution">
    <text evidence="1">The sequence shown here is derived from an EMBL/GenBank/DDBJ whole genome shotgun (WGS) entry which is preliminary data.</text>
</comment>
<keyword evidence="2" id="KW-1185">Reference proteome</keyword>
<evidence type="ECO:0000313" key="2">
    <source>
        <dbReference type="Proteomes" id="UP000317243"/>
    </source>
</evidence>
<dbReference type="Pfam" id="PF10711">
    <property type="entry name" value="DUF2513"/>
    <property type="match status" value="1"/>
</dbReference>
<dbReference type="AlphaFoldDB" id="A0A5C5WM87"/>
<evidence type="ECO:0000313" key="1">
    <source>
        <dbReference type="EMBL" id="TWT51936.1"/>
    </source>
</evidence>
<reference evidence="1 2" key="1">
    <citation type="submission" date="2019-02" db="EMBL/GenBank/DDBJ databases">
        <title>Deep-cultivation of Planctomycetes and their phenomic and genomic characterization uncovers novel biology.</title>
        <authorList>
            <person name="Wiegand S."/>
            <person name="Jogler M."/>
            <person name="Boedeker C."/>
            <person name="Pinto D."/>
            <person name="Vollmers J."/>
            <person name="Rivas-Marin E."/>
            <person name="Kohn T."/>
            <person name="Peeters S.H."/>
            <person name="Heuer A."/>
            <person name="Rast P."/>
            <person name="Oberbeckmann S."/>
            <person name="Bunk B."/>
            <person name="Jeske O."/>
            <person name="Meyerdierks A."/>
            <person name="Storesund J.E."/>
            <person name="Kallscheuer N."/>
            <person name="Luecker S."/>
            <person name="Lage O.M."/>
            <person name="Pohl T."/>
            <person name="Merkel B.J."/>
            <person name="Hornburger P."/>
            <person name="Mueller R.-W."/>
            <person name="Bruemmer F."/>
            <person name="Labrenz M."/>
            <person name="Spormann A.M."/>
            <person name="Op Den Camp H."/>
            <person name="Overmann J."/>
            <person name="Amann R."/>
            <person name="Jetten M.S.M."/>
            <person name="Mascher T."/>
            <person name="Medema M.H."/>
            <person name="Devos D.P."/>
            <person name="Kaster A.-K."/>
            <person name="Ovreas L."/>
            <person name="Rohde M."/>
            <person name="Galperin M.Y."/>
            <person name="Jogler C."/>
        </authorList>
    </citation>
    <scope>NUCLEOTIDE SEQUENCE [LARGE SCALE GENOMIC DNA]</scope>
    <source>
        <strain evidence="1 2">KOR42</strain>
    </source>
</reference>
<sequence>MLLLVELQPACEFLTVCRDTFPDYDVATLKGHARLLEQSGFVQVVLIVEEGASFRELTWEGHEFVSLCRDPNCWKEAKDKIASIGGSASVEVLRQLLKQIVTSKISGG</sequence>
<gene>
    <name evidence="1" type="ORF">KOR42_32180</name>
</gene>
<dbReference type="EMBL" id="SIHI01000009">
    <property type="protein sequence ID" value="TWT51936.1"/>
    <property type="molecule type" value="Genomic_DNA"/>
</dbReference>
<organism evidence="1 2">
    <name type="scientific">Thalassoglobus neptunius</name>
    <dbReference type="NCBI Taxonomy" id="1938619"/>
    <lineage>
        <taxon>Bacteria</taxon>
        <taxon>Pseudomonadati</taxon>
        <taxon>Planctomycetota</taxon>
        <taxon>Planctomycetia</taxon>
        <taxon>Planctomycetales</taxon>
        <taxon>Planctomycetaceae</taxon>
        <taxon>Thalassoglobus</taxon>
    </lineage>
</organism>
<name>A0A5C5WM87_9PLAN</name>
<accession>A0A5C5WM87</accession>
<dbReference type="Proteomes" id="UP000317243">
    <property type="component" value="Unassembled WGS sequence"/>
</dbReference>